<accession>C9RRU5</accession>
<dbReference type="Proteomes" id="UP000000517">
    <property type="component" value="Chromosome"/>
</dbReference>
<evidence type="ECO:0000256" key="5">
    <source>
        <dbReference type="ARBA" id="ARBA00023136"/>
    </source>
</evidence>
<sequence>MTKQSRNLAFALDPRTKLFLAAVANGMIFSAPLVYSLLMVVVASILLLLEGKWKFVCAFFFVYLTAGFFFDFVKNLDIGTSGTIILASLFLMYRIMPACAVLYYVITTTKVNEFLACMSRMHVSNKVTIPLIVMIRFFPTVYDESRAIGNAMRMRGIRLFSLRTLKNPVAFLEYRLVPLLVSITKIGDELSIAAVTRGLSTDTKRTCVATIGFCWADAVVCAYCIVVVLFYVIPGLTGNLPSV</sequence>
<reference evidence="7 10" key="1">
    <citation type="submission" date="2009-10" db="EMBL/GenBank/DDBJ databases">
        <title>Complete sequence of Fibrobacter succinogenes subsp. succinogenes S85.</title>
        <authorList>
            <consortium name="US DOE Joint Genome Institute"/>
            <person name="Lucas S."/>
            <person name="Copeland A."/>
            <person name="Lapidus A."/>
            <person name="Glavina del Rio T."/>
            <person name="Tice H."/>
            <person name="Bruce D."/>
            <person name="Goodwin L."/>
            <person name="Pitluck S."/>
            <person name="Chertkov O."/>
            <person name="Detter J.C."/>
            <person name="Han C."/>
            <person name="Tapia R."/>
            <person name="Larimer F."/>
            <person name="Land M."/>
            <person name="Hauser L."/>
            <person name="Kyrpides N."/>
            <person name="Mikhailova N."/>
            <person name="Weimer P.J."/>
            <person name="Stevenson D.M."/>
            <person name="Boyum J."/>
            <person name="Brumm P.I."/>
            <person name="Mead D."/>
        </authorList>
    </citation>
    <scope>NUCLEOTIDE SEQUENCE [LARGE SCALE GENOMIC DNA]</scope>
    <source>
        <strain evidence="10">ATCC 19169 / S85</strain>
        <strain evidence="7">S85</strain>
    </source>
</reference>
<gene>
    <name evidence="7" type="ordered locus">Fisuc_1686</name>
    <name evidence="8" type="ordered locus">FSU_2179</name>
</gene>
<reference evidence="8" key="3">
    <citation type="submission" date="2010-08" db="EMBL/GenBank/DDBJ databases">
        <authorList>
            <person name="Durkin A.S."/>
            <person name="Nelson K.E."/>
            <person name="Morrison M."/>
            <person name="Forsberg C.W."/>
            <person name="Wilson D.B."/>
            <person name="Russell J.B."/>
            <person name="Cann I.K.O."/>
            <person name="Mackie R.I."/>
            <person name="White B.A."/>
        </authorList>
    </citation>
    <scope>NUCLEOTIDE SEQUENCE</scope>
    <source>
        <strain evidence="8">S85</strain>
    </source>
</reference>
<evidence type="ECO:0000256" key="3">
    <source>
        <dbReference type="ARBA" id="ARBA00022692"/>
    </source>
</evidence>
<keyword evidence="3 6" id="KW-0812">Transmembrane</keyword>
<dbReference type="GO" id="GO:0005886">
    <property type="term" value="C:plasma membrane"/>
    <property type="evidence" value="ECO:0007669"/>
    <property type="project" value="UniProtKB-ARBA"/>
</dbReference>
<organism evidence="8 9">
    <name type="scientific">Fibrobacter succinogenes (strain ATCC 19169 / S85)</name>
    <dbReference type="NCBI Taxonomy" id="59374"/>
    <lineage>
        <taxon>Bacteria</taxon>
        <taxon>Pseudomonadati</taxon>
        <taxon>Fibrobacterota</taxon>
        <taxon>Fibrobacteria</taxon>
        <taxon>Fibrobacterales</taxon>
        <taxon>Fibrobacteraceae</taxon>
        <taxon>Fibrobacter</taxon>
    </lineage>
</organism>
<feature type="transmembrane region" description="Helical" evidence="6">
    <location>
        <begin position="53"/>
        <end position="73"/>
    </location>
</feature>
<dbReference type="PATRIC" id="fig|59374.8.peg.2089"/>
<keyword evidence="10" id="KW-1185">Reference proteome</keyword>
<dbReference type="Pfam" id="PF02361">
    <property type="entry name" value="CbiQ"/>
    <property type="match status" value="1"/>
</dbReference>
<evidence type="ECO:0000256" key="6">
    <source>
        <dbReference type="SAM" id="Phobius"/>
    </source>
</evidence>
<dbReference type="STRING" id="59374.FSU_2179"/>
<feature type="transmembrane region" description="Helical" evidence="6">
    <location>
        <begin position="85"/>
        <end position="107"/>
    </location>
</feature>
<dbReference type="PANTHER" id="PTHR34857">
    <property type="entry name" value="SLL0384 PROTEIN"/>
    <property type="match status" value="1"/>
</dbReference>
<evidence type="ECO:0000313" key="8">
    <source>
        <dbReference type="EMBL" id="ADL25938.1"/>
    </source>
</evidence>
<dbReference type="KEGG" id="fsc:FSU_2179"/>
<dbReference type="AlphaFoldDB" id="C9RRU5"/>
<evidence type="ECO:0000256" key="4">
    <source>
        <dbReference type="ARBA" id="ARBA00022989"/>
    </source>
</evidence>
<evidence type="ECO:0000256" key="1">
    <source>
        <dbReference type="ARBA" id="ARBA00004141"/>
    </source>
</evidence>
<feature type="transmembrane region" description="Helical" evidence="6">
    <location>
        <begin position="20"/>
        <end position="47"/>
    </location>
</feature>
<dbReference type="InterPro" id="IPR003339">
    <property type="entry name" value="ABC/ECF_trnsptr_transmembrane"/>
</dbReference>
<comment type="subcellular location">
    <subcellularLocation>
        <location evidence="1">Membrane</location>
        <topology evidence="1">Multi-pass membrane protein</topology>
    </subcellularLocation>
</comment>
<proteinExistence type="predicted"/>
<dbReference type="Proteomes" id="UP000001497">
    <property type="component" value="Chromosome"/>
</dbReference>
<dbReference type="PANTHER" id="PTHR34857:SF2">
    <property type="entry name" value="SLL0384 PROTEIN"/>
    <property type="match status" value="1"/>
</dbReference>
<evidence type="ECO:0000313" key="10">
    <source>
        <dbReference type="Proteomes" id="UP000001497"/>
    </source>
</evidence>
<dbReference type="RefSeq" id="WP_014546358.1">
    <property type="nucleotide sequence ID" value="NC_013410.1"/>
</dbReference>
<dbReference type="HOGENOM" id="CLU_076847_1_1_0"/>
<evidence type="ECO:0000256" key="2">
    <source>
        <dbReference type="ARBA" id="ARBA00022475"/>
    </source>
</evidence>
<evidence type="ECO:0000313" key="7">
    <source>
        <dbReference type="EMBL" id="ACX75281.1"/>
    </source>
</evidence>
<dbReference type="EMBL" id="CP001792">
    <property type="protein sequence ID" value="ACX75281.1"/>
    <property type="molecule type" value="Genomic_DNA"/>
</dbReference>
<evidence type="ECO:0000313" key="9">
    <source>
        <dbReference type="Proteomes" id="UP000000517"/>
    </source>
</evidence>
<keyword evidence="5 6" id="KW-0472">Membrane</keyword>
<reference evidence="9" key="2">
    <citation type="submission" date="2010-08" db="EMBL/GenBank/DDBJ databases">
        <title>Complete sequence of Fibrobacter succinogenes subsp. succinogenes S85.</title>
        <authorList>
            <person name="Durkin A.S."/>
            <person name="Nelson K.E."/>
            <person name="Morrison M."/>
            <person name="Forsberg C.W."/>
            <person name="Wilson D.B."/>
            <person name="Russell J.B."/>
            <person name="Cann I.K.O."/>
            <person name="Mackie R.I."/>
            <person name="White B.A."/>
        </authorList>
    </citation>
    <scope>NUCLEOTIDE SEQUENCE [LARGE SCALE GENOMIC DNA]</scope>
    <source>
        <strain evidence="9">ATCC 19169 / S85</strain>
    </source>
</reference>
<keyword evidence="4 6" id="KW-1133">Transmembrane helix</keyword>
<feature type="transmembrane region" description="Helical" evidence="6">
    <location>
        <begin position="207"/>
        <end position="233"/>
    </location>
</feature>
<dbReference type="EMBL" id="CP002158">
    <property type="protein sequence ID" value="ADL25938.1"/>
    <property type="molecule type" value="Genomic_DNA"/>
</dbReference>
<dbReference type="OrthoDB" id="3730291at2"/>
<keyword evidence="2" id="KW-1003">Cell membrane</keyword>
<protein>
    <submittedName>
        <fullName evidence="7">Cobalt transport protein</fullName>
    </submittedName>
    <submittedName>
        <fullName evidence="8">Putative cobalt ABC transporter, permease protein</fullName>
    </submittedName>
</protein>
<dbReference type="KEGG" id="fsu:Fisuc_1686"/>
<dbReference type="InterPro" id="IPR051611">
    <property type="entry name" value="ECF_transporter_component"/>
</dbReference>
<name>C9RRU5_FIBSS</name>
<dbReference type="CDD" id="cd16914">
    <property type="entry name" value="EcfT"/>
    <property type="match status" value="1"/>
</dbReference>
<dbReference type="eggNOG" id="COG0619">
    <property type="taxonomic scope" value="Bacteria"/>
</dbReference>